<proteinExistence type="predicted"/>
<feature type="compositionally biased region" description="Acidic residues" evidence="1">
    <location>
        <begin position="33"/>
        <end position="53"/>
    </location>
</feature>
<accession>A0ABV6MTP3</accession>
<sequence>MTVPPIDPEPQPDENRPVGDPRPGHGSGPVAPDDPDAPEELEDPVPLDPEDYR</sequence>
<gene>
    <name evidence="2" type="ORF">ACFFH7_19260</name>
</gene>
<evidence type="ECO:0000256" key="1">
    <source>
        <dbReference type="SAM" id="MobiDB-lite"/>
    </source>
</evidence>
<keyword evidence="3" id="KW-1185">Reference proteome</keyword>
<reference evidence="2 3" key="1">
    <citation type="submission" date="2024-09" db="EMBL/GenBank/DDBJ databases">
        <authorList>
            <person name="Sun Q."/>
            <person name="Mori K."/>
        </authorList>
    </citation>
    <scope>NUCLEOTIDE SEQUENCE [LARGE SCALE GENOMIC DNA]</scope>
    <source>
        <strain evidence="2 3">TBRC 1432</strain>
    </source>
</reference>
<comment type="caution">
    <text evidence="2">The sequence shown here is derived from an EMBL/GenBank/DDBJ whole genome shotgun (WGS) entry which is preliminary data.</text>
</comment>
<evidence type="ECO:0000313" key="3">
    <source>
        <dbReference type="Proteomes" id="UP001589810"/>
    </source>
</evidence>
<evidence type="ECO:0000313" key="2">
    <source>
        <dbReference type="EMBL" id="MFC0543650.1"/>
    </source>
</evidence>
<feature type="region of interest" description="Disordered" evidence="1">
    <location>
        <begin position="1"/>
        <end position="53"/>
    </location>
</feature>
<organism evidence="2 3">
    <name type="scientific">Kutzneria chonburiensis</name>
    <dbReference type="NCBI Taxonomy" id="1483604"/>
    <lineage>
        <taxon>Bacteria</taxon>
        <taxon>Bacillati</taxon>
        <taxon>Actinomycetota</taxon>
        <taxon>Actinomycetes</taxon>
        <taxon>Pseudonocardiales</taxon>
        <taxon>Pseudonocardiaceae</taxon>
        <taxon>Kutzneria</taxon>
    </lineage>
</organism>
<name>A0ABV6MTP3_9PSEU</name>
<dbReference type="RefSeq" id="WP_379794150.1">
    <property type="nucleotide sequence ID" value="NZ_JBHLUD010000006.1"/>
</dbReference>
<evidence type="ECO:0008006" key="4">
    <source>
        <dbReference type="Google" id="ProtNLM"/>
    </source>
</evidence>
<protein>
    <recommendedName>
        <fullName evidence="4">Stereocilin</fullName>
    </recommendedName>
</protein>
<dbReference type="EMBL" id="JBHLUD010000006">
    <property type="protein sequence ID" value="MFC0543650.1"/>
    <property type="molecule type" value="Genomic_DNA"/>
</dbReference>
<feature type="compositionally biased region" description="Basic and acidic residues" evidence="1">
    <location>
        <begin position="13"/>
        <end position="23"/>
    </location>
</feature>
<dbReference type="Proteomes" id="UP001589810">
    <property type="component" value="Unassembled WGS sequence"/>
</dbReference>